<name>A0A0C9ZHF0_9AGAM</name>
<dbReference type="OrthoDB" id="3199698at2759"/>
<organism evidence="1 2">
    <name type="scientific">Pisolithus microcarpus 441</name>
    <dbReference type="NCBI Taxonomy" id="765257"/>
    <lineage>
        <taxon>Eukaryota</taxon>
        <taxon>Fungi</taxon>
        <taxon>Dikarya</taxon>
        <taxon>Basidiomycota</taxon>
        <taxon>Agaricomycotina</taxon>
        <taxon>Agaricomycetes</taxon>
        <taxon>Agaricomycetidae</taxon>
        <taxon>Boletales</taxon>
        <taxon>Sclerodermatineae</taxon>
        <taxon>Pisolithaceae</taxon>
        <taxon>Pisolithus</taxon>
    </lineage>
</organism>
<protein>
    <submittedName>
        <fullName evidence="1">Uncharacterized protein</fullName>
    </submittedName>
</protein>
<dbReference type="AlphaFoldDB" id="A0A0C9ZHF0"/>
<feature type="non-terminal residue" evidence="1">
    <location>
        <position position="1"/>
    </location>
</feature>
<dbReference type="Pfam" id="PF18759">
    <property type="entry name" value="Plavaka"/>
    <property type="match status" value="1"/>
</dbReference>
<proteinExistence type="predicted"/>
<evidence type="ECO:0000313" key="1">
    <source>
        <dbReference type="EMBL" id="KIK19413.1"/>
    </source>
</evidence>
<dbReference type="InterPro" id="IPR041078">
    <property type="entry name" value="Plavaka"/>
</dbReference>
<accession>A0A0C9ZHF0</accession>
<gene>
    <name evidence="1" type="ORF">PISMIDRAFT_107598</name>
</gene>
<dbReference type="EMBL" id="KN833784">
    <property type="protein sequence ID" value="KIK19413.1"/>
    <property type="molecule type" value="Genomic_DNA"/>
</dbReference>
<reference evidence="2" key="2">
    <citation type="submission" date="2015-01" db="EMBL/GenBank/DDBJ databases">
        <title>Evolutionary Origins and Diversification of the Mycorrhizal Mutualists.</title>
        <authorList>
            <consortium name="DOE Joint Genome Institute"/>
            <consortium name="Mycorrhizal Genomics Consortium"/>
            <person name="Kohler A."/>
            <person name="Kuo A."/>
            <person name="Nagy L.G."/>
            <person name="Floudas D."/>
            <person name="Copeland A."/>
            <person name="Barry K.W."/>
            <person name="Cichocki N."/>
            <person name="Veneault-Fourrey C."/>
            <person name="LaButti K."/>
            <person name="Lindquist E.A."/>
            <person name="Lipzen A."/>
            <person name="Lundell T."/>
            <person name="Morin E."/>
            <person name="Murat C."/>
            <person name="Riley R."/>
            <person name="Ohm R."/>
            <person name="Sun H."/>
            <person name="Tunlid A."/>
            <person name="Henrissat B."/>
            <person name="Grigoriev I.V."/>
            <person name="Hibbett D.S."/>
            <person name="Martin F."/>
        </authorList>
    </citation>
    <scope>NUCLEOTIDE SEQUENCE [LARGE SCALE GENOMIC DNA]</scope>
    <source>
        <strain evidence="2">441</strain>
    </source>
</reference>
<dbReference type="Proteomes" id="UP000054018">
    <property type="component" value="Unassembled WGS sequence"/>
</dbReference>
<keyword evidence="2" id="KW-1185">Reference proteome</keyword>
<evidence type="ECO:0000313" key="2">
    <source>
        <dbReference type="Proteomes" id="UP000054018"/>
    </source>
</evidence>
<reference evidence="1 2" key="1">
    <citation type="submission" date="2014-04" db="EMBL/GenBank/DDBJ databases">
        <authorList>
            <consortium name="DOE Joint Genome Institute"/>
            <person name="Kuo A."/>
            <person name="Kohler A."/>
            <person name="Costa M.D."/>
            <person name="Nagy L.G."/>
            <person name="Floudas D."/>
            <person name="Copeland A."/>
            <person name="Barry K.W."/>
            <person name="Cichocki N."/>
            <person name="Veneault-Fourrey C."/>
            <person name="LaButti K."/>
            <person name="Lindquist E.A."/>
            <person name="Lipzen A."/>
            <person name="Lundell T."/>
            <person name="Morin E."/>
            <person name="Murat C."/>
            <person name="Sun H."/>
            <person name="Tunlid A."/>
            <person name="Henrissat B."/>
            <person name="Grigoriev I.V."/>
            <person name="Hibbett D.S."/>
            <person name="Martin F."/>
            <person name="Nordberg H.P."/>
            <person name="Cantor M.N."/>
            <person name="Hua S.X."/>
        </authorList>
    </citation>
    <scope>NUCLEOTIDE SEQUENCE [LARGE SCALE GENOMIC DNA]</scope>
    <source>
        <strain evidence="1 2">441</strain>
    </source>
</reference>
<sequence>DKIVKDRSTHGGTFVPIILRSDKMMVSVATGQDDYWPVYISIDNIHNNI</sequence>
<dbReference type="HOGENOM" id="CLU_202886_0_0_1"/>